<gene>
    <name evidence="9" type="primary">LOC105158795</name>
</gene>
<dbReference type="PANTHER" id="PTHR47038">
    <property type="entry name" value="BAG-ASSOCIATED GRAM PROTEIN 1"/>
    <property type="match status" value="1"/>
</dbReference>
<dbReference type="Gene3D" id="2.30.29.30">
    <property type="entry name" value="Pleckstrin-homology domain (PH domain)/Phosphotyrosine-binding domain (PTB)"/>
    <property type="match status" value="1"/>
</dbReference>
<dbReference type="Pfam" id="PF00168">
    <property type="entry name" value="C2"/>
    <property type="match status" value="1"/>
</dbReference>
<dbReference type="CDD" id="cd00030">
    <property type="entry name" value="C2"/>
    <property type="match status" value="1"/>
</dbReference>
<feature type="region of interest" description="Disordered" evidence="5">
    <location>
        <begin position="454"/>
        <end position="474"/>
    </location>
</feature>
<dbReference type="Pfam" id="PF02893">
    <property type="entry name" value="GRAM"/>
    <property type="match status" value="1"/>
</dbReference>
<dbReference type="PROSITE" id="PS51778">
    <property type="entry name" value="VAST"/>
    <property type="match status" value="1"/>
</dbReference>
<feature type="domain" description="VASt" evidence="7">
    <location>
        <begin position="485"/>
        <end position="655"/>
    </location>
</feature>
<feature type="compositionally biased region" description="Polar residues" evidence="5">
    <location>
        <begin position="454"/>
        <end position="465"/>
    </location>
</feature>
<proteinExistence type="predicted"/>
<dbReference type="InterPro" id="IPR011993">
    <property type="entry name" value="PH-like_dom_sf"/>
</dbReference>
<dbReference type="InterPro" id="IPR031968">
    <property type="entry name" value="VASt"/>
</dbReference>
<dbReference type="SUPFAM" id="SSF49562">
    <property type="entry name" value="C2 domain (Calcium/lipid-binding domain, CaLB)"/>
    <property type="match status" value="1"/>
</dbReference>
<dbReference type="InterPro" id="IPR000008">
    <property type="entry name" value="C2_dom"/>
</dbReference>
<dbReference type="GeneID" id="105158795"/>
<dbReference type="RefSeq" id="XP_020548026.1">
    <property type="nucleotide sequence ID" value="XM_020692367.1"/>
</dbReference>
<dbReference type="Gene3D" id="2.60.40.150">
    <property type="entry name" value="C2 domain"/>
    <property type="match status" value="1"/>
</dbReference>
<feature type="domain" description="C2" evidence="6">
    <location>
        <begin position="63"/>
        <end position="178"/>
    </location>
</feature>
<evidence type="ECO:0000259" key="7">
    <source>
        <dbReference type="PROSITE" id="PS51778"/>
    </source>
</evidence>
<organism evidence="8 9">
    <name type="scientific">Sesamum indicum</name>
    <name type="common">Oriental sesame</name>
    <name type="synonym">Sesamum orientale</name>
    <dbReference type="NCBI Taxonomy" id="4182"/>
    <lineage>
        <taxon>Eukaryota</taxon>
        <taxon>Viridiplantae</taxon>
        <taxon>Streptophyta</taxon>
        <taxon>Embryophyta</taxon>
        <taxon>Tracheophyta</taxon>
        <taxon>Spermatophyta</taxon>
        <taxon>Magnoliopsida</taxon>
        <taxon>eudicotyledons</taxon>
        <taxon>Gunneridae</taxon>
        <taxon>Pentapetalae</taxon>
        <taxon>asterids</taxon>
        <taxon>lamiids</taxon>
        <taxon>Lamiales</taxon>
        <taxon>Pedaliaceae</taxon>
        <taxon>Sesamum</taxon>
    </lineage>
</organism>
<dbReference type="InterPro" id="IPR044655">
    <property type="entry name" value="BAGP1-like"/>
</dbReference>
<evidence type="ECO:0000313" key="8">
    <source>
        <dbReference type="Proteomes" id="UP000504604"/>
    </source>
</evidence>
<dbReference type="PROSITE" id="PS50004">
    <property type="entry name" value="C2"/>
    <property type="match status" value="1"/>
</dbReference>
<comment type="subcellular location">
    <subcellularLocation>
        <location evidence="1">Membrane</location>
        <topology evidence="1">Single-pass membrane protein</topology>
    </subcellularLocation>
</comment>
<keyword evidence="4" id="KW-0472">Membrane</keyword>
<dbReference type="Proteomes" id="UP000504604">
    <property type="component" value="Linkage group LG3"/>
</dbReference>
<dbReference type="OrthoDB" id="67700at2759"/>
<evidence type="ECO:0000259" key="6">
    <source>
        <dbReference type="PROSITE" id="PS50004"/>
    </source>
</evidence>
<dbReference type="PROSITE" id="PS51257">
    <property type="entry name" value="PROKAR_LIPOPROTEIN"/>
    <property type="match status" value="1"/>
</dbReference>
<dbReference type="AlphaFoldDB" id="A0A8M8UVZ1"/>
<name>A0A8M8UVZ1_SESIN</name>
<keyword evidence="2" id="KW-0812">Transmembrane</keyword>
<evidence type="ECO:0000256" key="1">
    <source>
        <dbReference type="ARBA" id="ARBA00004167"/>
    </source>
</evidence>
<dbReference type="InterPro" id="IPR035892">
    <property type="entry name" value="C2_domain_sf"/>
</dbReference>
<evidence type="ECO:0000256" key="4">
    <source>
        <dbReference type="ARBA" id="ARBA00023136"/>
    </source>
</evidence>
<evidence type="ECO:0000256" key="5">
    <source>
        <dbReference type="SAM" id="MobiDB-lite"/>
    </source>
</evidence>
<accession>A0A8M8UVZ1</accession>
<evidence type="ECO:0000256" key="3">
    <source>
        <dbReference type="ARBA" id="ARBA00022989"/>
    </source>
</evidence>
<dbReference type="SMART" id="SM00239">
    <property type="entry name" value="C2"/>
    <property type="match status" value="1"/>
</dbReference>
<dbReference type="SMART" id="SM00568">
    <property type="entry name" value="GRAM"/>
    <property type="match status" value="1"/>
</dbReference>
<keyword evidence="3" id="KW-1133">Transmembrane helix</keyword>
<sequence length="674" mass="76176">MLVVKTVIEFLLPSWWEVQVTVAATAFVMVACWFFSLGVDCAGDRGFLDHSAADVEVNDAQEKKGLFNGNPQTNSAYLMKSCQVELLAAKNLLGASLNGTSDPYAIITCGAEKRLSSMVRGSRNPIWREEFNFPVDELPIEIIVTICGWDIIRRSVVLGSATIPVEHEGQTGAIWYSLDSVSGQVCLRIQTLKLQLDSSRKFDEKKSLAKTTKKNGREREQAIGETKRVGVMVQMATSKGLQLDKLNVSRDLSGCAGDNTQRRAFQKQGPQVLHQKHGPLPIVFNLVPDEVIEHSYSCALERSFLYHGRMYLSAWHICFHSNIFSKQMKVIIPLGDIDEIRRSQHALINPAITIILRVRSGGHGVPPLESADGRVRYKFASFWNRNQSLRALQQAVKNYHTMLEAEKKGKEQSELLDFIKEEEQLELPDFVKETEQPALLDYLKVDQSVRHAHSCSSRGGESQSKISEESASKPENFPPFIKEEVLTRIYNDVFACTAEQFFKFLLDDGSTFTSEYHTTRKDFNLIVGQWRASDEYNGQVREVSYRSLCNFPMCPPDIPVTEWQHAVLSADKKTLVFETIQQTQGVPFASYFEGHCRWLVETNFESSCTVDIRFGLHFKKWCILQSRIKTGAIDDNKKVYKIRLDAARSYINSRTSASEIENVAISPVSIRESK</sequence>
<reference evidence="9" key="1">
    <citation type="submission" date="2025-08" db="UniProtKB">
        <authorList>
            <consortium name="RefSeq"/>
        </authorList>
    </citation>
    <scope>IDENTIFICATION</scope>
</reference>
<dbReference type="InterPro" id="IPR004182">
    <property type="entry name" value="GRAM"/>
</dbReference>
<dbReference type="GO" id="GO:0016020">
    <property type="term" value="C:membrane"/>
    <property type="evidence" value="ECO:0007669"/>
    <property type="project" value="UniProtKB-SubCell"/>
</dbReference>
<keyword evidence="8" id="KW-1185">Reference proteome</keyword>
<evidence type="ECO:0000313" key="9">
    <source>
        <dbReference type="RefSeq" id="XP_020548026.1"/>
    </source>
</evidence>
<dbReference type="PANTHER" id="PTHR47038:SF1">
    <property type="entry name" value="BAG-ASSOCIATED GRAM PROTEIN 1"/>
    <property type="match status" value="1"/>
</dbReference>
<evidence type="ECO:0000256" key="2">
    <source>
        <dbReference type="ARBA" id="ARBA00022692"/>
    </source>
</evidence>
<dbReference type="Pfam" id="PF16016">
    <property type="entry name" value="VASt"/>
    <property type="match status" value="1"/>
</dbReference>
<protein>
    <submittedName>
        <fullName evidence="9">BAG-associated GRAM protein 1-like isoform X1</fullName>
    </submittedName>
</protein>